<keyword evidence="2" id="KW-0238">DNA-binding</keyword>
<reference evidence="4" key="2">
    <citation type="submission" date="2020-03" db="EMBL/GenBank/DDBJ databases">
        <title>Complete Genome Sequence of Adlercreutzia sp. strain 8CFCBH1 Producing Equol, Isolated from Healthy Japanese Feces.</title>
        <authorList>
            <person name="Ogata Y."/>
            <person name="Sakamoto M."/>
            <person name="Ohkuma M."/>
            <person name="Hattori M."/>
            <person name="Suda W."/>
        </authorList>
    </citation>
    <scope>NUCLEOTIDE SEQUENCE [LARGE SCALE GENOMIC DNA]</scope>
    <source>
        <strain evidence="4">8CFCBH1</strain>
    </source>
</reference>
<dbReference type="EMBL" id="AP022829">
    <property type="protein sequence ID" value="BCA87903.1"/>
    <property type="molecule type" value="Genomic_DNA"/>
</dbReference>
<dbReference type="AlphaFoldDB" id="A0A6F8SID2"/>
<evidence type="ECO:0000313" key="4">
    <source>
        <dbReference type="Proteomes" id="UP000501727"/>
    </source>
</evidence>
<gene>
    <name evidence="3" type="ORF">ADCFC_04020</name>
</gene>
<keyword evidence="4" id="KW-1185">Reference proteome</keyword>
<name>A0A6F8SID2_9ACTN</name>
<dbReference type="SUPFAM" id="SSF116734">
    <property type="entry name" value="DNA methylase specificity domain"/>
    <property type="match status" value="1"/>
</dbReference>
<evidence type="ECO:0000313" key="3">
    <source>
        <dbReference type="EMBL" id="BCA87903.1"/>
    </source>
</evidence>
<organism evidence="3 4">
    <name type="scientific">Adlercreutzia hattorii</name>
    <dbReference type="NCBI Taxonomy" id="2707299"/>
    <lineage>
        <taxon>Bacteria</taxon>
        <taxon>Bacillati</taxon>
        <taxon>Actinomycetota</taxon>
        <taxon>Coriobacteriia</taxon>
        <taxon>Eggerthellales</taxon>
        <taxon>Eggerthellaceae</taxon>
        <taxon>Adlercreutzia</taxon>
    </lineage>
</organism>
<evidence type="ECO:0000256" key="2">
    <source>
        <dbReference type="ARBA" id="ARBA00023125"/>
    </source>
</evidence>
<dbReference type="Proteomes" id="UP000501727">
    <property type="component" value="Chromosome"/>
</dbReference>
<evidence type="ECO:0000256" key="1">
    <source>
        <dbReference type="ARBA" id="ARBA00022747"/>
    </source>
</evidence>
<keyword evidence="1" id="KW-0680">Restriction system</keyword>
<dbReference type="InterPro" id="IPR044946">
    <property type="entry name" value="Restrct_endonuc_typeI_TRD_sf"/>
</dbReference>
<protein>
    <submittedName>
        <fullName evidence="3">Uncharacterized protein</fullName>
    </submittedName>
</protein>
<dbReference type="Gene3D" id="3.90.220.20">
    <property type="entry name" value="DNA methylase specificity domains"/>
    <property type="match status" value="1"/>
</dbReference>
<reference evidence="4" key="1">
    <citation type="journal article" date="2020" name="Microbiol. Resour. Announc.">
        <title>Complete Genome Sequence of Adlercreutzia sp. Strain 8CFCBH1, a Potent Producer of Equol, Isolated from Healthy Japanese Feces.</title>
        <authorList>
            <person name="Ogata Y."/>
            <person name="Sakamoto M."/>
            <person name="Ohkuma M."/>
            <person name="Hattori M."/>
            <person name="Suda W."/>
        </authorList>
    </citation>
    <scope>NUCLEOTIDE SEQUENCE [LARGE SCALE GENOMIC DNA]</scope>
    <source>
        <strain evidence="4">8CFCBH1</strain>
    </source>
</reference>
<sequence>MERYEAYKDSGIEWIGAIPVDWGLAPVKGVSKIVAGKTPRSDNEKYWGGDIPWITAHVR</sequence>
<dbReference type="KEGG" id="ahat:ADCFC_05220"/>
<dbReference type="GO" id="GO:0009307">
    <property type="term" value="P:DNA restriction-modification system"/>
    <property type="evidence" value="ECO:0007669"/>
    <property type="project" value="UniProtKB-KW"/>
</dbReference>
<proteinExistence type="predicted"/>
<dbReference type="GO" id="GO:0003677">
    <property type="term" value="F:DNA binding"/>
    <property type="evidence" value="ECO:0007669"/>
    <property type="project" value="UniProtKB-KW"/>
</dbReference>
<accession>A0A6F8SID2</accession>